<evidence type="ECO:0000256" key="1">
    <source>
        <dbReference type="ARBA" id="ARBA00004141"/>
    </source>
</evidence>
<feature type="transmembrane region" description="Helical" evidence="5">
    <location>
        <begin position="257"/>
        <end position="279"/>
    </location>
</feature>
<dbReference type="InterPro" id="IPR002657">
    <property type="entry name" value="BilAc:Na_symport/Acr3"/>
</dbReference>
<sequence length="290" mass="31256">MESNIIVQLLPLALAVVMMGLGLELSLKDFARVAQHPKAVIIALVCQLVVLTGLAFVITQVLNLSPLLALGMMLLAASPGGATANLYSYLFRGDVALNITLTAINSILAAFTLPLIVNWASRYFLNSDEQLGLQFSKVLQVFAIVIVPVAIGMVIRRYAPNFAHRMDKPVRIFSVVLLVLVIFAALLKEKANLMGYLFEVGIATSVFCILSLCVGYFIPRFFGISEAQARASAFEIGIHNGTLALTIALSLMNNMTVAIPAAVYSIIMFIFAAIFGFIISRGKLNKAGSV</sequence>
<dbReference type="PANTHER" id="PTHR10361">
    <property type="entry name" value="SODIUM-BILE ACID COTRANSPORTER"/>
    <property type="match status" value="1"/>
</dbReference>
<dbReference type="PANTHER" id="PTHR10361:SF24">
    <property type="entry name" value="P3 PROTEIN"/>
    <property type="match status" value="1"/>
</dbReference>
<keyword evidence="4 5" id="KW-0472">Membrane</keyword>
<protein>
    <submittedName>
        <fullName evidence="6">Bile acid:sodium symporter</fullName>
    </submittedName>
</protein>
<dbReference type="AlphaFoldDB" id="A0A1S8CRV0"/>
<evidence type="ECO:0000256" key="5">
    <source>
        <dbReference type="SAM" id="Phobius"/>
    </source>
</evidence>
<dbReference type="EMBL" id="MLCN01000030">
    <property type="protein sequence ID" value="ONG38622.1"/>
    <property type="molecule type" value="Genomic_DNA"/>
</dbReference>
<evidence type="ECO:0000256" key="4">
    <source>
        <dbReference type="ARBA" id="ARBA00023136"/>
    </source>
</evidence>
<dbReference type="InterPro" id="IPR038770">
    <property type="entry name" value="Na+/solute_symporter_sf"/>
</dbReference>
<gene>
    <name evidence="6" type="ORF">BKE30_11810</name>
</gene>
<evidence type="ECO:0000313" key="6">
    <source>
        <dbReference type="EMBL" id="ONG38622.1"/>
    </source>
</evidence>
<feature type="transmembrane region" description="Helical" evidence="5">
    <location>
        <begin position="137"/>
        <end position="158"/>
    </location>
</feature>
<reference evidence="6 7" key="1">
    <citation type="submission" date="2016-10" db="EMBL/GenBank/DDBJ databases">
        <title>Draft Genome sequence of Alkanindiges sp. strain H1.</title>
        <authorList>
            <person name="Subhash Y."/>
            <person name="Lee S."/>
        </authorList>
    </citation>
    <scope>NUCLEOTIDE SEQUENCE [LARGE SCALE GENOMIC DNA]</scope>
    <source>
        <strain evidence="6 7">H1</strain>
    </source>
</reference>
<keyword evidence="3 5" id="KW-1133">Transmembrane helix</keyword>
<dbReference type="RefSeq" id="WP_076878806.1">
    <property type="nucleotide sequence ID" value="NZ_MLCN01000030.1"/>
</dbReference>
<keyword evidence="7" id="KW-1185">Reference proteome</keyword>
<evidence type="ECO:0000313" key="7">
    <source>
        <dbReference type="Proteomes" id="UP000192132"/>
    </source>
</evidence>
<comment type="subcellular location">
    <subcellularLocation>
        <location evidence="1">Membrane</location>
        <topology evidence="1">Multi-pass membrane protein</topology>
    </subcellularLocation>
</comment>
<feature type="transmembrane region" description="Helical" evidence="5">
    <location>
        <begin position="231"/>
        <end position="251"/>
    </location>
</feature>
<name>A0A1S8CRV0_9GAMM</name>
<feature type="transmembrane region" description="Helical" evidence="5">
    <location>
        <begin position="39"/>
        <end position="62"/>
    </location>
</feature>
<feature type="transmembrane region" description="Helical" evidence="5">
    <location>
        <begin position="95"/>
        <end position="117"/>
    </location>
</feature>
<dbReference type="Proteomes" id="UP000192132">
    <property type="component" value="Unassembled WGS sequence"/>
</dbReference>
<dbReference type="Gene3D" id="1.20.1530.20">
    <property type="match status" value="1"/>
</dbReference>
<dbReference type="OrthoDB" id="9806785at2"/>
<comment type="caution">
    <text evidence="6">The sequence shown here is derived from an EMBL/GenBank/DDBJ whole genome shotgun (WGS) entry which is preliminary data.</text>
</comment>
<evidence type="ECO:0000256" key="2">
    <source>
        <dbReference type="ARBA" id="ARBA00022692"/>
    </source>
</evidence>
<dbReference type="InterPro" id="IPR004710">
    <property type="entry name" value="Bilac:Na_transpt"/>
</dbReference>
<feature type="transmembrane region" description="Helical" evidence="5">
    <location>
        <begin position="193"/>
        <end position="219"/>
    </location>
</feature>
<dbReference type="Pfam" id="PF01758">
    <property type="entry name" value="SBF"/>
    <property type="match status" value="1"/>
</dbReference>
<organism evidence="6 7">
    <name type="scientific">Alkanindiges hydrocarboniclasticus</name>
    <dbReference type="NCBI Taxonomy" id="1907941"/>
    <lineage>
        <taxon>Bacteria</taxon>
        <taxon>Pseudomonadati</taxon>
        <taxon>Pseudomonadota</taxon>
        <taxon>Gammaproteobacteria</taxon>
        <taxon>Moraxellales</taxon>
        <taxon>Moraxellaceae</taxon>
        <taxon>Alkanindiges</taxon>
    </lineage>
</organism>
<feature type="transmembrane region" description="Helical" evidence="5">
    <location>
        <begin position="6"/>
        <end position="27"/>
    </location>
</feature>
<feature type="transmembrane region" description="Helical" evidence="5">
    <location>
        <begin position="68"/>
        <end position="88"/>
    </location>
</feature>
<evidence type="ECO:0000256" key="3">
    <source>
        <dbReference type="ARBA" id="ARBA00022989"/>
    </source>
</evidence>
<proteinExistence type="predicted"/>
<keyword evidence="2 5" id="KW-0812">Transmembrane</keyword>
<feature type="transmembrane region" description="Helical" evidence="5">
    <location>
        <begin position="170"/>
        <end position="187"/>
    </location>
</feature>
<accession>A0A1S8CRV0</accession>
<dbReference type="GO" id="GO:0016020">
    <property type="term" value="C:membrane"/>
    <property type="evidence" value="ECO:0007669"/>
    <property type="project" value="UniProtKB-SubCell"/>
</dbReference>